<dbReference type="Proteomes" id="UP001202328">
    <property type="component" value="Unassembled WGS sequence"/>
</dbReference>
<reference evidence="1" key="1">
    <citation type="submission" date="2022-04" db="EMBL/GenBank/DDBJ databases">
        <title>A functionally conserved STORR gene fusion in Papaver species that diverged 16.8 million years ago.</title>
        <authorList>
            <person name="Catania T."/>
        </authorList>
    </citation>
    <scope>NUCLEOTIDE SEQUENCE</scope>
    <source>
        <strain evidence="1">S-188037</strain>
    </source>
</reference>
<sequence length="57" mass="6523">MAAGANTFKEFAKQSWDSQKETISTFGSHVLFTKRLKQLLDLHLILLFMKGNPEEPK</sequence>
<accession>A0AAD4TKJ2</accession>
<proteinExistence type="predicted"/>
<evidence type="ECO:0000313" key="2">
    <source>
        <dbReference type="Proteomes" id="UP001202328"/>
    </source>
</evidence>
<dbReference type="EMBL" id="JAJJMB010000461">
    <property type="protein sequence ID" value="KAI3962109.1"/>
    <property type="molecule type" value="Genomic_DNA"/>
</dbReference>
<feature type="non-terminal residue" evidence="1">
    <location>
        <position position="57"/>
    </location>
</feature>
<protein>
    <submittedName>
        <fullName evidence="1">Uncharacterized protein</fullName>
    </submittedName>
</protein>
<dbReference type="AlphaFoldDB" id="A0AAD4TKJ2"/>
<gene>
    <name evidence="1" type="ORF">MKW98_008267</name>
</gene>
<name>A0AAD4TKJ2_9MAGN</name>
<comment type="caution">
    <text evidence="1">The sequence shown here is derived from an EMBL/GenBank/DDBJ whole genome shotgun (WGS) entry which is preliminary data.</text>
</comment>
<organism evidence="1 2">
    <name type="scientific">Papaver atlanticum</name>
    <dbReference type="NCBI Taxonomy" id="357466"/>
    <lineage>
        <taxon>Eukaryota</taxon>
        <taxon>Viridiplantae</taxon>
        <taxon>Streptophyta</taxon>
        <taxon>Embryophyta</taxon>
        <taxon>Tracheophyta</taxon>
        <taxon>Spermatophyta</taxon>
        <taxon>Magnoliopsida</taxon>
        <taxon>Ranunculales</taxon>
        <taxon>Papaveraceae</taxon>
        <taxon>Papaveroideae</taxon>
        <taxon>Papaver</taxon>
    </lineage>
</organism>
<evidence type="ECO:0000313" key="1">
    <source>
        <dbReference type="EMBL" id="KAI3962109.1"/>
    </source>
</evidence>
<keyword evidence="2" id="KW-1185">Reference proteome</keyword>